<dbReference type="EMBL" id="CAGKOT010000010">
    <property type="protein sequence ID" value="CAB5356274.1"/>
    <property type="molecule type" value="Genomic_DNA"/>
</dbReference>
<reference evidence="1" key="1">
    <citation type="submission" date="2020-05" db="EMBL/GenBank/DDBJ databases">
        <authorList>
            <person name="Rincon C."/>
            <person name="Sanders R I."/>
            <person name="Robbins C."/>
            <person name="Chaturvedi A."/>
        </authorList>
    </citation>
    <scope>NUCLEOTIDE SEQUENCE</scope>
    <source>
        <strain evidence="1">CHB12</strain>
    </source>
</reference>
<organism evidence="1 2">
    <name type="scientific">Rhizophagus irregularis</name>
    <dbReference type="NCBI Taxonomy" id="588596"/>
    <lineage>
        <taxon>Eukaryota</taxon>
        <taxon>Fungi</taxon>
        <taxon>Fungi incertae sedis</taxon>
        <taxon>Mucoromycota</taxon>
        <taxon>Glomeromycotina</taxon>
        <taxon>Glomeromycetes</taxon>
        <taxon>Glomerales</taxon>
        <taxon>Glomeraceae</taxon>
        <taxon>Rhizophagus</taxon>
    </lineage>
</organism>
<sequence>MRSITIDFFFNFKGYTNGADPTCISTRYCHWWSNAGKQLENEDKITVFLIYVGFCHIKTVGISDYKNF</sequence>
<dbReference type="VEuPathDB" id="FungiDB:RhiirFUN_016419"/>
<protein>
    <submittedName>
        <fullName evidence="1">Uncharacterized protein</fullName>
    </submittedName>
</protein>
<dbReference type="Proteomes" id="UP000684084">
    <property type="component" value="Unassembled WGS sequence"/>
</dbReference>
<evidence type="ECO:0000313" key="1">
    <source>
        <dbReference type="EMBL" id="CAB5356274.1"/>
    </source>
</evidence>
<evidence type="ECO:0000313" key="2">
    <source>
        <dbReference type="Proteomes" id="UP000684084"/>
    </source>
</evidence>
<dbReference type="OrthoDB" id="10270040at2759"/>
<proteinExistence type="predicted"/>
<comment type="caution">
    <text evidence="1">The sequence shown here is derived from an EMBL/GenBank/DDBJ whole genome shotgun (WGS) entry which is preliminary data.</text>
</comment>
<accession>A0A915Z059</accession>
<dbReference type="AlphaFoldDB" id="A0A915Z059"/>
<name>A0A915Z059_9GLOM</name>
<gene>
    <name evidence="1" type="ORF">CHRIB12_LOCUS6301</name>
</gene>